<evidence type="ECO:0000313" key="2">
    <source>
        <dbReference type="Proteomes" id="UP000663827"/>
    </source>
</evidence>
<sequence length="575" mass="65311">MTEPVPEDKITLSVLVEGDNVYKNLFVITVSSHDMFVDIRGVIQKAYSEREQTSIYGLDFYRANVPFNQVENFQLSDEAFLPVVETVGSVWPSRFDVDRRLVHIIVRPKSKQVTQTCRAVAPPAAEAELDTFIKEFNDTQLKLIRAVKKTSSSSAAMPKTFRVQQAGLDYINIGRPAEKTWLPIVLYHPVFGHFLRRLRSTDPLDPEVYMRTSNYFHASQDLYVDETNPQARDEITQSRLLGVLGKSLANGVQKGAGPEAGIHIMEMRNELGTGPSDPSIQAAQSYARYWADKADQRWLKWCCCPSILVVIAGPWMCVLGAIFLDRPVVQPLTHFLWVGTDPARPSELDYIARVFNCLSVAWEELEEYYRSSNPPGETPARAFPYPTHCSNSAQVMRFTYQKILCPGKPIFLAETIEANPKCIVVKFVKTYNGDTHRLLAEHRLAPELPYDGTIHPEDQPSPDFSMIVMKFIQGVDLEWMDSYLSHPGFEDIDKAIALLHAHDFVFGDLREPNVMVLPTGKAMLVDFDWCGKGMGARYPFEMNMDLELGWHRDVGPGAEMRKEHDKYMLEKLRPR</sequence>
<comment type="caution">
    <text evidence="1">The sequence shown here is derived from an EMBL/GenBank/DDBJ whole genome shotgun (WGS) entry which is preliminary data.</text>
</comment>
<evidence type="ECO:0008006" key="3">
    <source>
        <dbReference type="Google" id="ProtNLM"/>
    </source>
</evidence>
<name>A0A8H3E7Q1_9AGAM</name>
<dbReference type="AlphaFoldDB" id="A0A8H3E7Q1"/>
<reference evidence="1" key="1">
    <citation type="submission" date="2021-01" db="EMBL/GenBank/DDBJ databases">
        <authorList>
            <person name="Kaushik A."/>
        </authorList>
    </citation>
    <scope>NUCLEOTIDE SEQUENCE</scope>
    <source>
        <strain evidence="1">AG5</strain>
    </source>
</reference>
<evidence type="ECO:0000313" key="1">
    <source>
        <dbReference type="EMBL" id="CAE7198180.1"/>
    </source>
</evidence>
<proteinExistence type="predicted"/>
<dbReference type="InterPro" id="IPR011009">
    <property type="entry name" value="Kinase-like_dom_sf"/>
</dbReference>
<protein>
    <recommendedName>
        <fullName evidence="3">Protein kinase domain-containing protein</fullName>
    </recommendedName>
</protein>
<dbReference type="Proteomes" id="UP000663827">
    <property type="component" value="Unassembled WGS sequence"/>
</dbReference>
<organism evidence="1 2">
    <name type="scientific">Rhizoctonia solani</name>
    <dbReference type="NCBI Taxonomy" id="456999"/>
    <lineage>
        <taxon>Eukaryota</taxon>
        <taxon>Fungi</taxon>
        <taxon>Dikarya</taxon>
        <taxon>Basidiomycota</taxon>
        <taxon>Agaricomycotina</taxon>
        <taxon>Agaricomycetes</taxon>
        <taxon>Cantharellales</taxon>
        <taxon>Ceratobasidiaceae</taxon>
        <taxon>Rhizoctonia</taxon>
    </lineage>
</organism>
<dbReference type="SUPFAM" id="SSF56112">
    <property type="entry name" value="Protein kinase-like (PK-like)"/>
    <property type="match status" value="1"/>
</dbReference>
<accession>A0A8H3E7Q1</accession>
<dbReference type="EMBL" id="CAJNJQ010003408">
    <property type="protein sequence ID" value="CAE7198180.1"/>
    <property type="molecule type" value="Genomic_DNA"/>
</dbReference>
<gene>
    <name evidence="1" type="ORF">RDB_LOCUS135628</name>
</gene>